<name>A0A2S4HGU9_9GAMM</name>
<dbReference type="InterPro" id="IPR032710">
    <property type="entry name" value="NTF2-like_dom_sf"/>
</dbReference>
<comment type="caution">
    <text evidence="1">The sequence shown here is derived from an EMBL/GenBank/DDBJ whole genome shotgun (WGS) entry which is preliminary data.</text>
</comment>
<reference evidence="2 4" key="2">
    <citation type="submission" date="2018-10" db="EMBL/GenBank/DDBJ databases">
        <title>Draft genome sequence of Zhongshania sp. DSW25-10.</title>
        <authorList>
            <person name="Oh J."/>
        </authorList>
    </citation>
    <scope>NUCLEOTIDE SEQUENCE [LARGE SCALE GENOMIC DNA]</scope>
    <source>
        <strain evidence="2 4">DSW25-10</strain>
    </source>
</reference>
<dbReference type="OrthoDB" id="129343at2"/>
<dbReference type="EMBL" id="RHGB01000008">
    <property type="protein sequence ID" value="RNL64442.1"/>
    <property type="molecule type" value="Genomic_DNA"/>
</dbReference>
<accession>A0A2S4HGU9</accession>
<evidence type="ECO:0000313" key="4">
    <source>
        <dbReference type="Proteomes" id="UP000274695"/>
    </source>
</evidence>
<dbReference type="PROSITE" id="PS51318">
    <property type="entry name" value="TAT"/>
    <property type="match status" value="1"/>
</dbReference>
<keyword evidence="4" id="KW-1185">Reference proteome</keyword>
<evidence type="ECO:0000313" key="2">
    <source>
        <dbReference type="EMBL" id="RNL64442.1"/>
    </source>
</evidence>
<evidence type="ECO:0000313" key="3">
    <source>
        <dbReference type="Proteomes" id="UP000237222"/>
    </source>
</evidence>
<dbReference type="AlphaFoldDB" id="A0A2S4HGU9"/>
<protein>
    <recommendedName>
        <fullName evidence="5">SnoaL-like domain-containing protein</fullName>
    </recommendedName>
</protein>
<proteinExistence type="predicted"/>
<dbReference type="InterPro" id="IPR006311">
    <property type="entry name" value="TAT_signal"/>
</dbReference>
<gene>
    <name evidence="1" type="ORF">C0068_08765</name>
    <name evidence="2" type="ORF">D0911_08450</name>
</gene>
<dbReference type="Gene3D" id="3.10.450.50">
    <property type="match status" value="1"/>
</dbReference>
<sequence>MHLGYLEEGHKLAEQAKEESEKAGRRSFLKKAGAAIMVGGVAPSVAFGMSSAAEADDSVKGFKGKGRMGMSTGEDWIDTFFNEGAAGIIHYYADDFVFEDITLFQTITDKEELYNAFLPFNKDSNVGKHYFDVVRYDGGLAGDRTAQLRLQMPPQYQPAEWDMWTKDTLEGADHSYDEWGVMQWVWKSEHYVDFLGLPATGKTTHTRGMTFHCYKDRKVVREYTYWNFRDVAIQLGVLPAPNKFWKKK</sequence>
<dbReference type="EMBL" id="PQGG01000019">
    <property type="protein sequence ID" value="POP53169.1"/>
    <property type="molecule type" value="Genomic_DNA"/>
</dbReference>
<organism evidence="1 3">
    <name type="scientific">Zhongshania marina</name>
    <dbReference type="NCBI Taxonomy" id="2304603"/>
    <lineage>
        <taxon>Bacteria</taxon>
        <taxon>Pseudomonadati</taxon>
        <taxon>Pseudomonadota</taxon>
        <taxon>Gammaproteobacteria</taxon>
        <taxon>Cellvibrionales</taxon>
        <taxon>Spongiibacteraceae</taxon>
        <taxon>Zhongshania</taxon>
    </lineage>
</organism>
<dbReference type="RefSeq" id="WP_103684111.1">
    <property type="nucleotide sequence ID" value="NZ_PQGG01000019.1"/>
</dbReference>
<evidence type="ECO:0000313" key="1">
    <source>
        <dbReference type="EMBL" id="POP53169.1"/>
    </source>
</evidence>
<reference evidence="1" key="1">
    <citation type="submission" date="2018-01" db="EMBL/GenBank/DDBJ databases">
        <authorList>
            <person name="Yu X.-D."/>
        </authorList>
    </citation>
    <scope>NUCLEOTIDE SEQUENCE</scope>
    <source>
        <strain evidence="1">ZX-21</strain>
    </source>
</reference>
<evidence type="ECO:0008006" key="5">
    <source>
        <dbReference type="Google" id="ProtNLM"/>
    </source>
</evidence>
<dbReference type="Proteomes" id="UP000274695">
    <property type="component" value="Unassembled WGS sequence"/>
</dbReference>
<dbReference type="SUPFAM" id="SSF54427">
    <property type="entry name" value="NTF2-like"/>
    <property type="match status" value="2"/>
</dbReference>
<dbReference type="Proteomes" id="UP000237222">
    <property type="component" value="Unassembled WGS sequence"/>
</dbReference>